<evidence type="ECO:0000256" key="1">
    <source>
        <dbReference type="ARBA" id="ARBA00022741"/>
    </source>
</evidence>
<sequence>MIRTLTRASRRLPASSPKAATAFCSPPSIMSPSLPIPLSSCMSRMNSTDAYSEPEVTDMKASKEYEKFEDLTQLDPLIVRGLTEHMGFTKMTDVQRKVLPYLLNPRTAGSDAVVQSHTGTGKTVAFLTPIIQEVYAQNKAKRDTRHKVARPQVVIITPARELAFQIKTEVEKICHVIAAEDKLACPRVSAVTGGVSAKLKYDEIYGSKTKGCDIIVATPGRLADDMSQYQDMFRFVRTKVYDEADSLLDRGFEKTMKEINTLLNGVANVKQTLMFSATIREDVINIAKNEMGKNFLVLRTSGEEALPAYKRIPQTVIHVKRIGDQMEPLVSLLQQRAEEVVKDPSKGYKAIVFMRTGLEVKHYSAVVHEILKEVNPMMTVTKMLSRMSQSNRLRNLEEFKRAKSAVLLSTDVLARGIDISKVTEVFQIGMASDFETYVHRTGRTGRAGNDGAGTVILSHRERSFFLDLVKNGVNFTQKLVYNTDPALAEYINNIAKEVVLKDQRIHKNKIISTRRRGQSQLEQGGLDIASTITSLVGYYSSRLKLPDQIGKLKFLKELIESAGETLGAEQGTMLDISKSTQKSLLKSLRLRPDEVRPFMTPRENSFVSTGSNGKY</sequence>
<keyword evidence="3 6" id="KW-0347">Helicase</keyword>
<evidence type="ECO:0000313" key="9">
    <source>
        <dbReference type="EMBL" id="KAK7202606.1"/>
    </source>
</evidence>
<keyword evidence="1 6" id="KW-0547">Nucleotide-binding</keyword>
<dbReference type="RefSeq" id="XP_064765639.1">
    <property type="nucleotide sequence ID" value="XM_064913751.1"/>
</dbReference>
<dbReference type="PROSITE" id="PS51194">
    <property type="entry name" value="HELICASE_CTER"/>
    <property type="match status" value="1"/>
</dbReference>
<keyword evidence="5 6" id="KW-0694">RNA-binding</keyword>
<dbReference type="Pfam" id="PF00271">
    <property type="entry name" value="Helicase_C"/>
    <property type="match status" value="1"/>
</dbReference>
<organism evidence="9 10">
    <name type="scientific">Myxozyma melibiosi</name>
    <dbReference type="NCBI Taxonomy" id="54550"/>
    <lineage>
        <taxon>Eukaryota</taxon>
        <taxon>Fungi</taxon>
        <taxon>Dikarya</taxon>
        <taxon>Ascomycota</taxon>
        <taxon>Saccharomycotina</taxon>
        <taxon>Lipomycetes</taxon>
        <taxon>Lipomycetales</taxon>
        <taxon>Lipomycetaceae</taxon>
        <taxon>Myxozyma</taxon>
    </lineage>
</organism>
<reference evidence="9 10" key="1">
    <citation type="submission" date="2024-03" db="EMBL/GenBank/DDBJ databases">
        <title>Genome-scale model development and genomic sequencing of the oleaginous clade Lipomyces.</title>
        <authorList>
            <consortium name="Lawrence Berkeley National Laboratory"/>
            <person name="Czajka J.J."/>
            <person name="Han Y."/>
            <person name="Kim J."/>
            <person name="Mondo S.J."/>
            <person name="Hofstad B.A."/>
            <person name="Robles A."/>
            <person name="Haridas S."/>
            <person name="Riley R."/>
            <person name="LaButti K."/>
            <person name="Pangilinan J."/>
            <person name="Andreopoulos W."/>
            <person name="Lipzen A."/>
            <person name="Yan J."/>
            <person name="Wang M."/>
            <person name="Ng V."/>
            <person name="Grigoriev I.V."/>
            <person name="Spatafora J.W."/>
            <person name="Magnuson J.K."/>
            <person name="Baker S.E."/>
            <person name="Pomraning K.R."/>
        </authorList>
    </citation>
    <scope>NUCLEOTIDE SEQUENCE [LARGE SCALE GENOMIC DNA]</scope>
    <source>
        <strain evidence="9 10">Phaff 52-87</strain>
    </source>
</reference>
<evidence type="ECO:0000259" key="7">
    <source>
        <dbReference type="PROSITE" id="PS51192"/>
    </source>
</evidence>
<evidence type="ECO:0000313" key="10">
    <source>
        <dbReference type="Proteomes" id="UP001498771"/>
    </source>
</evidence>
<dbReference type="PROSITE" id="PS51192">
    <property type="entry name" value="HELICASE_ATP_BIND_1"/>
    <property type="match status" value="1"/>
</dbReference>
<keyword evidence="10" id="KW-1185">Reference proteome</keyword>
<keyword evidence="2 6" id="KW-0378">Hydrolase</keyword>
<dbReference type="Gene3D" id="3.40.50.300">
    <property type="entry name" value="P-loop containing nucleotide triphosphate hydrolases"/>
    <property type="match status" value="2"/>
</dbReference>
<dbReference type="InterPro" id="IPR014001">
    <property type="entry name" value="Helicase_ATP-bd"/>
</dbReference>
<accession>A0ABR1EYD5</accession>
<dbReference type="PANTHER" id="PTHR24031">
    <property type="entry name" value="RNA HELICASE"/>
    <property type="match status" value="1"/>
</dbReference>
<dbReference type="InterPro" id="IPR001650">
    <property type="entry name" value="Helicase_C-like"/>
</dbReference>
<comment type="catalytic activity">
    <reaction evidence="6">
        <text>ATP + H2O = ADP + phosphate + H(+)</text>
        <dbReference type="Rhea" id="RHEA:13065"/>
        <dbReference type="ChEBI" id="CHEBI:15377"/>
        <dbReference type="ChEBI" id="CHEBI:15378"/>
        <dbReference type="ChEBI" id="CHEBI:30616"/>
        <dbReference type="ChEBI" id="CHEBI:43474"/>
        <dbReference type="ChEBI" id="CHEBI:456216"/>
        <dbReference type="EC" id="3.6.4.13"/>
    </reaction>
</comment>
<dbReference type="EMBL" id="JBBJBU010000016">
    <property type="protein sequence ID" value="KAK7202606.1"/>
    <property type="molecule type" value="Genomic_DNA"/>
</dbReference>
<evidence type="ECO:0000256" key="6">
    <source>
        <dbReference type="RuleBase" id="RU365068"/>
    </source>
</evidence>
<proteinExistence type="inferred from homology"/>
<feature type="domain" description="Helicase ATP-binding" evidence="7">
    <location>
        <begin position="103"/>
        <end position="297"/>
    </location>
</feature>
<dbReference type="Pfam" id="PF00270">
    <property type="entry name" value="DEAD"/>
    <property type="match status" value="1"/>
</dbReference>
<evidence type="ECO:0000259" key="8">
    <source>
        <dbReference type="PROSITE" id="PS51194"/>
    </source>
</evidence>
<comment type="caution">
    <text evidence="9">The sequence shown here is derived from an EMBL/GenBank/DDBJ whole genome shotgun (WGS) entry which is preliminary data.</text>
</comment>
<name>A0ABR1EYD5_9ASCO</name>
<dbReference type="SUPFAM" id="SSF52540">
    <property type="entry name" value="P-loop containing nucleoside triphosphate hydrolases"/>
    <property type="match status" value="1"/>
</dbReference>
<evidence type="ECO:0000256" key="5">
    <source>
        <dbReference type="ARBA" id="ARBA00022884"/>
    </source>
</evidence>
<dbReference type="GeneID" id="90039263"/>
<comment type="domain">
    <text evidence="6">The Q motif is unique to and characteristic of the DEAD box family of RNA helicases and controls ATP binding and hydrolysis.</text>
</comment>
<dbReference type="CDD" id="cd18787">
    <property type="entry name" value="SF2_C_DEAD"/>
    <property type="match status" value="1"/>
</dbReference>
<evidence type="ECO:0000256" key="4">
    <source>
        <dbReference type="ARBA" id="ARBA00022840"/>
    </source>
</evidence>
<gene>
    <name evidence="9" type="ORF">BZA70DRAFT_285557</name>
</gene>
<dbReference type="GO" id="GO:0016787">
    <property type="term" value="F:hydrolase activity"/>
    <property type="evidence" value="ECO:0007669"/>
    <property type="project" value="UniProtKB-KW"/>
</dbReference>
<dbReference type="Proteomes" id="UP001498771">
    <property type="component" value="Unassembled WGS sequence"/>
</dbReference>
<evidence type="ECO:0000256" key="3">
    <source>
        <dbReference type="ARBA" id="ARBA00022806"/>
    </source>
</evidence>
<feature type="domain" description="Helicase C-terminal" evidence="8">
    <location>
        <begin position="332"/>
        <end position="491"/>
    </location>
</feature>
<dbReference type="SMART" id="SM00490">
    <property type="entry name" value="HELICc"/>
    <property type="match status" value="1"/>
</dbReference>
<dbReference type="InterPro" id="IPR011545">
    <property type="entry name" value="DEAD/DEAH_box_helicase_dom"/>
</dbReference>
<dbReference type="InterPro" id="IPR027417">
    <property type="entry name" value="P-loop_NTPase"/>
</dbReference>
<dbReference type="EC" id="3.6.4.13" evidence="6"/>
<comment type="function">
    <text evidence="6">RNA helicase.</text>
</comment>
<protein>
    <recommendedName>
        <fullName evidence="6">ATP-dependent RNA helicase</fullName>
        <ecNumber evidence="6">3.6.4.13</ecNumber>
    </recommendedName>
</protein>
<keyword evidence="4 6" id="KW-0067">ATP-binding</keyword>
<comment type="similarity">
    <text evidence="6">Belongs to the DEAD box helicase family.</text>
</comment>
<dbReference type="SMART" id="SM00487">
    <property type="entry name" value="DEXDc"/>
    <property type="match status" value="1"/>
</dbReference>
<evidence type="ECO:0000256" key="2">
    <source>
        <dbReference type="ARBA" id="ARBA00022801"/>
    </source>
</evidence>